<keyword evidence="4" id="KW-1185">Reference proteome</keyword>
<reference evidence="3 4" key="1">
    <citation type="submission" date="2015-10" db="EMBL/GenBank/DDBJ databases">
        <title>Full genome of DAOMC 229536 Phialocephala scopiformis, a fungal endophyte of spruce producing the potent anti-insectan compound rugulosin.</title>
        <authorList>
            <consortium name="DOE Joint Genome Institute"/>
            <person name="Walker A.K."/>
            <person name="Frasz S.L."/>
            <person name="Seifert K.A."/>
            <person name="Miller J.D."/>
            <person name="Mondo S.J."/>
            <person name="Labutti K."/>
            <person name="Lipzen A."/>
            <person name="Dockter R."/>
            <person name="Kennedy M."/>
            <person name="Grigoriev I.V."/>
            <person name="Spatafora J.W."/>
        </authorList>
    </citation>
    <scope>NUCLEOTIDE SEQUENCE [LARGE SCALE GENOMIC DNA]</scope>
    <source>
        <strain evidence="3 4">CBS 120377</strain>
    </source>
</reference>
<protein>
    <submittedName>
        <fullName evidence="3">Terpenoid synthase</fullName>
    </submittedName>
</protein>
<keyword evidence="2" id="KW-0456">Lyase</keyword>
<dbReference type="Gene3D" id="1.10.600.10">
    <property type="entry name" value="Farnesyl Diphosphate Synthase"/>
    <property type="match status" value="1"/>
</dbReference>
<proteinExistence type="inferred from homology"/>
<sequence>MEPQSNSTQVSVADYKNLIQTFLRSASFKLPAFEGDELFTQKVLSFCLSQDLPSASIPATAATASAAAKYFYPSHPPPTQFLLAKFLALTLIIDDLGEDILDGMKNYRTKLLLRQPIGTKAVQSLFDVVSEAGEIYGGWAADMLFKSCLEYLSANALEVEQKGRLHPLRSTPNFAAYLRVKSGIGESFAMLIFDECKEGCEYLVLVPELMRFMEDVNDMMSFYKECMVGDEQENSLCLHARSKGQSLLRSLEEYRTSALACMERIRDLLTENEGLRMRVEEFMMGYMGFHYTDSRYRLGELGLDFD</sequence>
<dbReference type="GO" id="GO:0016838">
    <property type="term" value="F:carbon-oxygen lyase activity, acting on phosphates"/>
    <property type="evidence" value="ECO:0007669"/>
    <property type="project" value="InterPro"/>
</dbReference>
<dbReference type="SUPFAM" id="SSF48576">
    <property type="entry name" value="Terpenoid synthases"/>
    <property type="match status" value="1"/>
</dbReference>
<dbReference type="SMR" id="A0A132BBJ9"/>
<dbReference type="GeneID" id="28832852"/>
<dbReference type="AlphaFoldDB" id="A0A132BBJ9"/>
<comment type="similarity">
    <text evidence="1">Belongs to the trichodiene synthase family.</text>
</comment>
<dbReference type="EMBL" id="KQ947431">
    <property type="protein sequence ID" value="KUJ09761.1"/>
    <property type="molecule type" value="Genomic_DNA"/>
</dbReference>
<dbReference type="Pfam" id="PF06330">
    <property type="entry name" value="TRI5"/>
    <property type="match status" value="1"/>
</dbReference>
<dbReference type="STRING" id="149040.A0A132BBJ9"/>
<dbReference type="InParanoid" id="A0A132BBJ9"/>
<name>A0A132BBJ9_MOLSC</name>
<dbReference type="KEGG" id="psco:LY89DRAFT_788022"/>
<dbReference type="InterPro" id="IPR024652">
    <property type="entry name" value="Trichodiene_synth"/>
</dbReference>
<dbReference type="RefSeq" id="XP_018064116.1">
    <property type="nucleotide sequence ID" value="XM_018223126.1"/>
</dbReference>
<accession>A0A132BBJ9</accession>
<dbReference type="OrthoDB" id="2998174at2759"/>
<dbReference type="Proteomes" id="UP000070700">
    <property type="component" value="Unassembled WGS sequence"/>
</dbReference>
<evidence type="ECO:0000313" key="3">
    <source>
        <dbReference type="EMBL" id="KUJ09761.1"/>
    </source>
</evidence>
<organism evidence="3 4">
    <name type="scientific">Mollisia scopiformis</name>
    <name type="common">Conifer needle endophyte fungus</name>
    <name type="synonym">Phialocephala scopiformis</name>
    <dbReference type="NCBI Taxonomy" id="149040"/>
    <lineage>
        <taxon>Eukaryota</taxon>
        <taxon>Fungi</taxon>
        <taxon>Dikarya</taxon>
        <taxon>Ascomycota</taxon>
        <taxon>Pezizomycotina</taxon>
        <taxon>Leotiomycetes</taxon>
        <taxon>Helotiales</taxon>
        <taxon>Mollisiaceae</taxon>
        <taxon>Mollisia</taxon>
    </lineage>
</organism>
<evidence type="ECO:0000256" key="2">
    <source>
        <dbReference type="ARBA" id="ARBA00023239"/>
    </source>
</evidence>
<evidence type="ECO:0000256" key="1">
    <source>
        <dbReference type="ARBA" id="ARBA00007946"/>
    </source>
</evidence>
<evidence type="ECO:0000313" key="4">
    <source>
        <dbReference type="Proteomes" id="UP000070700"/>
    </source>
</evidence>
<gene>
    <name evidence="3" type="ORF">LY89DRAFT_788022</name>
</gene>
<dbReference type="InterPro" id="IPR008949">
    <property type="entry name" value="Isoprenoid_synthase_dom_sf"/>
</dbReference>